<evidence type="ECO:0000313" key="5">
    <source>
        <dbReference type="Proteomes" id="UP000298030"/>
    </source>
</evidence>
<feature type="compositionally biased region" description="Acidic residues" evidence="1">
    <location>
        <begin position="383"/>
        <end position="394"/>
    </location>
</feature>
<name>A0A4Y7S9M5_COPMI</name>
<keyword evidence="2" id="KW-0472">Membrane</keyword>
<feature type="region of interest" description="Disordered" evidence="1">
    <location>
        <begin position="299"/>
        <end position="394"/>
    </location>
</feature>
<feature type="transmembrane region" description="Helical" evidence="2">
    <location>
        <begin position="21"/>
        <end position="43"/>
    </location>
</feature>
<keyword evidence="5" id="KW-1185">Reference proteome</keyword>
<feature type="region of interest" description="Disordered" evidence="1">
    <location>
        <begin position="254"/>
        <end position="284"/>
    </location>
</feature>
<comment type="caution">
    <text evidence="3">The sequence shown here is derived from an EMBL/GenBank/DDBJ whole genome shotgun (WGS) entry which is preliminary data.</text>
</comment>
<keyword evidence="2" id="KW-0812">Transmembrane</keyword>
<dbReference type="AlphaFoldDB" id="A0A4Y7S9M5"/>
<evidence type="ECO:0000256" key="2">
    <source>
        <dbReference type="SAM" id="Phobius"/>
    </source>
</evidence>
<dbReference type="Proteomes" id="UP000298030">
    <property type="component" value="Unassembled WGS sequence"/>
</dbReference>
<gene>
    <name evidence="4" type="ORF">FA13DRAFT_1723744</name>
    <name evidence="3" type="ORF">FA13DRAFT_1746364</name>
</gene>
<dbReference type="EMBL" id="QPFP01000001">
    <property type="protein sequence ID" value="TEB39534.1"/>
    <property type="molecule type" value="Genomic_DNA"/>
</dbReference>
<sequence>MPSSSCIQNIQIGFKNFSGSLSLAFFGTVTLLTSLCSGIYGMFACSHKAAGEQQEHRCSLRLWVSSKPSGNFTSSLPRSSISSPSPALPQGCRLKTLSLPIRSRSSEGRTSPEQKFAMGPGPIIRQIISFANFKKEPSDKEPWIYVDRQPRRGVSFLDMSSATSTYPGPSPHRVSPSTVSSASCQTLVGSASSCVTLTEHVASDMPYREMPVPTDFGPQMHKSGFYPRRPSRTEQDDEHTIHIIPINEVRPTLSSLKSPVHFHNPFSKSRQAPTRQKPRPRRNPKLALTLGEFFSSRTHDSDALTNATNPSLVCADGTPFPPRNSIRFPPRRYSRTSTYIPPRRGSNHALPNRACSPEPALESLPVPPSWRRPRQPHPIDMFSPDDDEMLPAPV</sequence>
<keyword evidence="2" id="KW-1133">Transmembrane helix</keyword>
<protein>
    <submittedName>
        <fullName evidence="3">Uncharacterized protein</fullName>
    </submittedName>
</protein>
<evidence type="ECO:0000313" key="3">
    <source>
        <dbReference type="EMBL" id="TEB18202.1"/>
    </source>
</evidence>
<dbReference type="OrthoDB" id="3126663at2759"/>
<evidence type="ECO:0000256" key="1">
    <source>
        <dbReference type="SAM" id="MobiDB-lite"/>
    </source>
</evidence>
<proteinExistence type="predicted"/>
<organism evidence="3 5">
    <name type="scientific">Coprinellus micaceus</name>
    <name type="common">Glistening ink-cap mushroom</name>
    <name type="synonym">Coprinus micaceus</name>
    <dbReference type="NCBI Taxonomy" id="71717"/>
    <lineage>
        <taxon>Eukaryota</taxon>
        <taxon>Fungi</taxon>
        <taxon>Dikarya</taxon>
        <taxon>Basidiomycota</taxon>
        <taxon>Agaricomycotina</taxon>
        <taxon>Agaricomycetes</taxon>
        <taxon>Agaricomycetidae</taxon>
        <taxon>Agaricales</taxon>
        <taxon>Agaricineae</taxon>
        <taxon>Psathyrellaceae</taxon>
        <taxon>Coprinellus</taxon>
    </lineage>
</organism>
<dbReference type="EMBL" id="QPFP01000281">
    <property type="protein sequence ID" value="TEB18202.1"/>
    <property type="molecule type" value="Genomic_DNA"/>
</dbReference>
<reference evidence="3 5" key="1">
    <citation type="journal article" date="2019" name="Nat. Ecol. Evol.">
        <title>Megaphylogeny resolves global patterns of mushroom evolution.</title>
        <authorList>
            <person name="Varga T."/>
            <person name="Krizsan K."/>
            <person name="Foldi C."/>
            <person name="Dima B."/>
            <person name="Sanchez-Garcia M."/>
            <person name="Sanchez-Ramirez S."/>
            <person name="Szollosi G.J."/>
            <person name="Szarkandi J.G."/>
            <person name="Papp V."/>
            <person name="Albert L."/>
            <person name="Andreopoulos W."/>
            <person name="Angelini C."/>
            <person name="Antonin V."/>
            <person name="Barry K.W."/>
            <person name="Bougher N.L."/>
            <person name="Buchanan P."/>
            <person name="Buyck B."/>
            <person name="Bense V."/>
            <person name="Catcheside P."/>
            <person name="Chovatia M."/>
            <person name="Cooper J."/>
            <person name="Damon W."/>
            <person name="Desjardin D."/>
            <person name="Finy P."/>
            <person name="Geml J."/>
            <person name="Haridas S."/>
            <person name="Hughes K."/>
            <person name="Justo A."/>
            <person name="Karasinski D."/>
            <person name="Kautmanova I."/>
            <person name="Kiss B."/>
            <person name="Kocsube S."/>
            <person name="Kotiranta H."/>
            <person name="LaButti K.M."/>
            <person name="Lechner B.E."/>
            <person name="Liimatainen K."/>
            <person name="Lipzen A."/>
            <person name="Lukacs Z."/>
            <person name="Mihaltcheva S."/>
            <person name="Morgado L.N."/>
            <person name="Niskanen T."/>
            <person name="Noordeloos M.E."/>
            <person name="Ohm R.A."/>
            <person name="Ortiz-Santana B."/>
            <person name="Ovrebo C."/>
            <person name="Racz N."/>
            <person name="Riley R."/>
            <person name="Savchenko A."/>
            <person name="Shiryaev A."/>
            <person name="Soop K."/>
            <person name="Spirin V."/>
            <person name="Szebenyi C."/>
            <person name="Tomsovsky M."/>
            <person name="Tulloss R.E."/>
            <person name="Uehling J."/>
            <person name="Grigoriev I.V."/>
            <person name="Vagvolgyi C."/>
            <person name="Papp T."/>
            <person name="Martin F.M."/>
            <person name="Miettinen O."/>
            <person name="Hibbett D.S."/>
            <person name="Nagy L.G."/>
        </authorList>
    </citation>
    <scope>NUCLEOTIDE SEQUENCE [LARGE SCALE GENOMIC DNA]</scope>
    <source>
        <strain evidence="3 5">FP101781</strain>
    </source>
</reference>
<accession>A0A4Y7S9M5</accession>
<evidence type="ECO:0000313" key="4">
    <source>
        <dbReference type="EMBL" id="TEB39534.1"/>
    </source>
</evidence>